<keyword evidence="5 12" id="KW-0067">ATP-binding</keyword>
<dbReference type="GO" id="GO:0005524">
    <property type="term" value="F:ATP binding"/>
    <property type="evidence" value="ECO:0007669"/>
    <property type="project" value="UniProtKB-KW"/>
</dbReference>
<dbReference type="EC" id="7.3.2.6" evidence="8"/>
<comment type="catalytic activity">
    <reaction evidence="10">
        <text>tungstate(in) + ATP + H2O = tungstate(out) + ADP + phosphate + H(+)</text>
        <dbReference type="Rhea" id="RHEA:35027"/>
        <dbReference type="ChEBI" id="CHEBI:15377"/>
        <dbReference type="ChEBI" id="CHEBI:15378"/>
        <dbReference type="ChEBI" id="CHEBI:30616"/>
        <dbReference type="ChEBI" id="CHEBI:43474"/>
        <dbReference type="ChEBI" id="CHEBI:46502"/>
        <dbReference type="ChEBI" id="CHEBI:456216"/>
        <dbReference type="EC" id="7.3.2.6"/>
    </reaction>
</comment>
<dbReference type="GeneID" id="65883763"/>
<keyword evidence="4" id="KW-0547">Nucleotide-binding</keyword>
<dbReference type="Proteomes" id="UP000679213">
    <property type="component" value="Chromosome I"/>
</dbReference>
<evidence type="ECO:0000313" key="13">
    <source>
        <dbReference type="Proteomes" id="UP000679213"/>
    </source>
</evidence>
<comment type="similarity">
    <text evidence="6">Belongs to the ABC transporter superfamily. Sulfate/tungstate importer (TC 3.A.1.6) family.</text>
</comment>
<proteinExistence type="inferred from homology"/>
<keyword evidence="3" id="KW-0500">Molybdenum</keyword>
<evidence type="ECO:0000256" key="1">
    <source>
        <dbReference type="ARBA" id="ARBA00004202"/>
    </source>
</evidence>
<evidence type="ECO:0000259" key="11">
    <source>
        <dbReference type="PROSITE" id="PS50893"/>
    </source>
</evidence>
<evidence type="ECO:0000256" key="3">
    <source>
        <dbReference type="ARBA" id="ARBA00022505"/>
    </source>
</evidence>
<comment type="subcellular location">
    <subcellularLocation>
        <location evidence="1">Cell membrane</location>
        <topology evidence="1">Peripheral membrane protein</topology>
    </subcellularLocation>
</comment>
<evidence type="ECO:0000313" key="12">
    <source>
        <dbReference type="EMBL" id="CAB3288916.1"/>
    </source>
</evidence>
<dbReference type="Gene3D" id="3.40.50.300">
    <property type="entry name" value="P-loop containing nucleotide triphosphate hydrolases"/>
    <property type="match status" value="1"/>
</dbReference>
<evidence type="ECO:0000256" key="8">
    <source>
        <dbReference type="ARBA" id="ARBA00039025"/>
    </source>
</evidence>
<dbReference type="InterPro" id="IPR017871">
    <property type="entry name" value="ABC_transporter-like_CS"/>
</dbReference>
<comment type="subunit">
    <text evidence="7">The complex is composed of two ATP-binding proteins (WtpC), two transmembrane proteins (WtpB) and a solute-binding protein (WtpA).</text>
</comment>
<evidence type="ECO:0000256" key="2">
    <source>
        <dbReference type="ARBA" id="ARBA00022448"/>
    </source>
</evidence>
<evidence type="ECO:0000256" key="9">
    <source>
        <dbReference type="ARBA" id="ARBA00041133"/>
    </source>
</evidence>
<dbReference type="AlphaFoldDB" id="A0A8D6PX15"/>
<protein>
    <recommendedName>
        <fullName evidence="9">Molybdate/tungstate import ATP-binding protein WtpC</fullName>
        <ecNumber evidence="8">7.3.2.6</ecNumber>
    </recommendedName>
</protein>
<keyword evidence="12" id="KW-0378">Hydrolase</keyword>
<dbReference type="Pfam" id="PF00005">
    <property type="entry name" value="ABC_tran"/>
    <property type="match status" value="1"/>
</dbReference>
<evidence type="ECO:0000256" key="10">
    <source>
        <dbReference type="ARBA" id="ARBA00047936"/>
    </source>
</evidence>
<gene>
    <name evidence="12" type="primary">wtpC</name>
    <name evidence="12" type="ORF">MLAUSG7_0963</name>
</gene>
<dbReference type="GO" id="GO:0005886">
    <property type="term" value="C:plasma membrane"/>
    <property type="evidence" value="ECO:0007669"/>
    <property type="project" value="UniProtKB-SubCell"/>
</dbReference>
<organism evidence="12 13">
    <name type="scientific">Methanocaldococcus lauensis</name>
    <dbReference type="NCBI Taxonomy" id="2546128"/>
    <lineage>
        <taxon>Archaea</taxon>
        <taxon>Methanobacteriati</taxon>
        <taxon>Methanobacteriota</taxon>
        <taxon>Methanomada group</taxon>
        <taxon>Methanococci</taxon>
        <taxon>Methanococcales</taxon>
        <taxon>Methanocaldococcaceae</taxon>
        <taxon>Methanocaldococcus</taxon>
    </lineage>
</organism>
<reference evidence="12 13" key="1">
    <citation type="submission" date="2020-04" db="EMBL/GenBank/DDBJ databases">
        <authorList>
            <consortium name="Genoscope - CEA"/>
            <person name="William W."/>
        </authorList>
    </citation>
    <scope>NUCLEOTIDE SEQUENCE [LARGE SCALE GENOMIC DNA]</scope>
    <source>
        <strain evidence="12 13">SG7</strain>
    </source>
</reference>
<keyword evidence="2" id="KW-0813">Transport</keyword>
<dbReference type="PANTHER" id="PTHR42781:SF4">
    <property type="entry name" value="SPERMIDINE_PUTRESCINE IMPORT ATP-BINDING PROTEIN POTA"/>
    <property type="match status" value="1"/>
</dbReference>
<feature type="domain" description="ABC transporter" evidence="11">
    <location>
        <begin position="2"/>
        <end position="226"/>
    </location>
</feature>
<evidence type="ECO:0000256" key="7">
    <source>
        <dbReference type="ARBA" id="ARBA00038781"/>
    </source>
</evidence>
<dbReference type="PANTHER" id="PTHR42781">
    <property type="entry name" value="SPERMIDINE/PUTRESCINE IMPORT ATP-BINDING PROTEIN POTA"/>
    <property type="match status" value="1"/>
</dbReference>
<dbReference type="SMART" id="SM00382">
    <property type="entry name" value="AAA"/>
    <property type="match status" value="1"/>
</dbReference>
<sequence>MLKVCNLSKIWKDFKLKNVSFEIGNEYCVILGPSGAGKSVLIKCIAGILKVDSGRIILNGRDITNLPPEKRNVGYVPQNYALFPNKNAYKNIAYGLIIRKVDKLEIDRKVKEIAEFLNISHLLDRDVKTLSGGEQQRVSLARALVLNPSILLLDEPTSALDIRIKESIISELKKIKDIPVLHITHDLAEARTLGEKVGIFMDGELIAFGDKDILKKPNNRKVAEFLGFNVIDNEAISPEDVIIKNGNDGIVINVIDYGKYKKVFIKYKNYLIKSFTEMDLNIGDRVGLEFRNKIKLSS</sequence>
<dbReference type="EMBL" id="LR792632">
    <property type="protein sequence ID" value="CAB3288916.1"/>
    <property type="molecule type" value="Genomic_DNA"/>
</dbReference>
<dbReference type="PROSITE" id="PS00211">
    <property type="entry name" value="ABC_TRANSPORTER_1"/>
    <property type="match status" value="1"/>
</dbReference>
<dbReference type="InterPro" id="IPR003593">
    <property type="entry name" value="AAA+_ATPase"/>
</dbReference>
<dbReference type="InterPro" id="IPR050093">
    <property type="entry name" value="ABC_SmlMolc_Importer"/>
</dbReference>
<dbReference type="PROSITE" id="PS50893">
    <property type="entry name" value="ABC_TRANSPORTER_2"/>
    <property type="match status" value="1"/>
</dbReference>
<dbReference type="InterPro" id="IPR003439">
    <property type="entry name" value="ABC_transporter-like_ATP-bd"/>
</dbReference>
<dbReference type="InterPro" id="IPR027417">
    <property type="entry name" value="P-loop_NTPase"/>
</dbReference>
<dbReference type="GO" id="GO:0016887">
    <property type="term" value="F:ATP hydrolysis activity"/>
    <property type="evidence" value="ECO:0007669"/>
    <property type="project" value="InterPro"/>
</dbReference>
<dbReference type="RefSeq" id="WP_214399338.1">
    <property type="nucleotide sequence ID" value="NZ_LR792632.1"/>
</dbReference>
<name>A0A8D6PX15_9EURY</name>
<accession>A0A8D6PX15</accession>
<evidence type="ECO:0000256" key="5">
    <source>
        <dbReference type="ARBA" id="ARBA00022840"/>
    </source>
</evidence>
<evidence type="ECO:0000256" key="4">
    <source>
        <dbReference type="ARBA" id="ARBA00022741"/>
    </source>
</evidence>
<dbReference type="KEGG" id="mesg:MLAUSG7_0963"/>
<evidence type="ECO:0000256" key="6">
    <source>
        <dbReference type="ARBA" id="ARBA00038307"/>
    </source>
</evidence>
<dbReference type="CDD" id="cd03299">
    <property type="entry name" value="ABC_ModC_like"/>
    <property type="match status" value="1"/>
</dbReference>
<dbReference type="GO" id="GO:1901238">
    <property type="term" value="F:ABC-type tungstate transporter activity"/>
    <property type="evidence" value="ECO:0007669"/>
    <property type="project" value="UniProtKB-EC"/>
</dbReference>
<dbReference type="SUPFAM" id="SSF52540">
    <property type="entry name" value="P-loop containing nucleoside triphosphate hydrolases"/>
    <property type="match status" value="1"/>
</dbReference>
<keyword evidence="13" id="KW-1185">Reference proteome</keyword>